<accession>A0A8S3TAJ0</accession>
<feature type="transmembrane region" description="Helical" evidence="1">
    <location>
        <begin position="288"/>
        <end position="312"/>
    </location>
</feature>
<dbReference type="OrthoDB" id="6133804at2759"/>
<dbReference type="AlphaFoldDB" id="A0A8S3TAJ0"/>
<dbReference type="SUPFAM" id="SSF46689">
    <property type="entry name" value="Homeodomain-like"/>
    <property type="match status" value="1"/>
</dbReference>
<keyword evidence="1" id="KW-1133">Transmembrane helix</keyword>
<organism evidence="3 4">
    <name type="scientific">Mytilus edulis</name>
    <name type="common">Blue mussel</name>
    <dbReference type="NCBI Taxonomy" id="6550"/>
    <lineage>
        <taxon>Eukaryota</taxon>
        <taxon>Metazoa</taxon>
        <taxon>Spiralia</taxon>
        <taxon>Lophotrochozoa</taxon>
        <taxon>Mollusca</taxon>
        <taxon>Bivalvia</taxon>
        <taxon>Autobranchia</taxon>
        <taxon>Pteriomorphia</taxon>
        <taxon>Mytilida</taxon>
        <taxon>Mytiloidea</taxon>
        <taxon>Mytilidae</taxon>
        <taxon>Mytilinae</taxon>
        <taxon>Mytilus</taxon>
    </lineage>
</organism>
<evidence type="ECO:0000313" key="4">
    <source>
        <dbReference type="Proteomes" id="UP000683360"/>
    </source>
</evidence>
<dbReference type="InterPro" id="IPR036388">
    <property type="entry name" value="WH-like_DNA-bd_sf"/>
</dbReference>
<dbReference type="GO" id="GO:0003677">
    <property type="term" value="F:DNA binding"/>
    <property type="evidence" value="ECO:0007669"/>
    <property type="project" value="InterPro"/>
</dbReference>
<dbReference type="EMBL" id="CAJPWZ010001968">
    <property type="protein sequence ID" value="CAG2227594.1"/>
    <property type="molecule type" value="Genomic_DNA"/>
</dbReference>
<comment type="caution">
    <text evidence="3">The sequence shown here is derived from an EMBL/GenBank/DDBJ whole genome shotgun (WGS) entry which is preliminary data.</text>
</comment>
<evidence type="ECO:0000259" key="2">
    <source>
        <dbReference type="Pfam" id="PF01498"/>
    </source>
</evidence>
<evidence type="ECO:0000256" key="1">
    <source>
        <dbReference type="SAM" id="Phobius"/>
    </source>
</evidence>
<evidence type="ECO:0000313" key="3">
    <source>
        <dbReference type="EMBL" id="CAG2227594.1"/>
    </source>
</evidence>
<keyword evidence="4" id="KW-1185">Reference proteome</keyword>
<reference evidence="3" key="1">
    <citation type="submission" date="2021-03" db="EMBL/GenBank/DDBJ databases">
        <authorList>
            <person name="Bekaert M."/>
        </authorList>
    </citation>
    <scope>NUCLEOTIDE SEQUENCE</scope>
</reference>
<dbReference type="Gene3D" id="1.10.10.10">
    <property type="entry name" value="Winged helix-like DNA-binding domain superfamily/Winged helix DNA-binding domain"/>
    <property type="match status" value="1"/>
</dbReference>
<keyword evidence="1" id="KW-0812">Transmembrane</keyword>
<proteinExistence type="predicted"/>
<gene>
    <name evidence="3" type="ORF">MEDL_40633</name>
</gene>
<dbReference type="Proteomes" id="UP000683360">
    <property type="component" value="Unassembled WGS sequence"/>
</dbReference>
<dbReference type="InterPro" id="IPR002492">
    <property type="entry name" value="Transposase_Tc1-like"/>
</dbReference>
<dbReference type="Pfam" id="PF01498">
    <property type="entry name" value="HTH_Tnp_Tc3_2"/>
    <property type="match status" value="1"/>
</dbReference>
<feature type="domain" description="Transposase Tc1-like" evidence="2">
    <location>
        <begin position="68"/>
        <end position="136"/>
    </location>
</feature>
<protein>
    <recommendedName>
        <fullName evidence="2">Transposase Tc1-like domain-containing protein</fullName>
    </recommendedName>
</protein>
<sequence length="513" mass="58912">MVRRRISEAQRWQIIGMRSSGLSYKAIGRQMGYHYTVVSRLVRKHIQTNNVKDLPRSGRPLVTSQREDRALQRLVRRMPFATSPVLKREWLPHRQLSTRTLRNRLKSAGLKSRRVIRRPMLTDRHQQLRLAWCLARRGVRDDGNEGDIALDDIKITNSYCEDLRSRCQLSYSDQCTMNSNEEPLFEFKEECTEINQPISLSCSNQYLTVDHDEFIFDPKFEFCHDIYMSSKSSLCNNTHDSEICTFNLHRIIQSYPECFSRYSMTIDYTCEEKPRNSRSQLNSEHSKLTGIAVGVSLGCGMVASIATLIILLTRRYNKNKNDNSINQQNNYIGNQGVAFPPKRQQNVDKIELIGEINVDHQYHDVKCTPPLPVTDDEYTYIDSMDNPANTCTIELGGQVDKTYTKVNPSNPSSKDSSKQNMAMRRQNDRCNIAYGTNDTIHDVRNGDNEYALIDPRDKSKGLVQTPGKLTIGSYVVSDPNETGFNRHLNMTIERDERSNKPAKCAMKIVCKTV</sequence>
<dbReference type="GO" id="GO:0015074">
    <property type="term" value="P:DNA integration"/>
    <property type="evidence" value="ECO:0007669"/>
    <property type="project" value="InterPro"/>
</dbReference>
<dbReference type="CDD" id="cd12087">
    <property type="entry name" value="TM_EGFR-like"/>
    <property type="match status" value="1"/>
</dbReference>
<keyword evidence="1" id="KW-0472">Membrane</keyword>
<dbReference type="InterPro" id="IPR009057">
    <property type="entry name" value="Homeodomain-like_sf"/>
</dbReference>
<name>A0A8S3TAJ0_MYTED</name>
<dbReference type="GO" id="GO:0006313">
    <property type="term" value="P:DNA transposition"/>
    <property type="evidence" value="ECO:0007669"/>
    <property type="project" value="InterPro"/>
</dbReference>